<dbReference type="InterPro" id="IPR008969">
    <property type="entry name" value="CarboxyPept-like_regulatory"/>
</dbReference>
<keyword evidence="2 7" id="KW-0813">Transport</keyword>
<comment type="subcellular location">
    <subcellularLocation>
        <location evidence="1 7">Cell outer membrane</location>
        <topology evidence="1 7">Multi-pass membrane protein</topology>
    </subcellularLocation>
</comment>
<reference evidence="10 11" key="1">
    <citation type="submission" date="2019-03" db="EMBL/GenBank/DDBJ databases">
        <authorList>
            <person name="Kim M.K.M."/>
        </authorList>
    </citation>
    <scope>NUCLEOTIDE SEQUENCE [LARGE SCALE GENOMIC DNA]</scope>
    <source>
        <strain evidence="10 11">17J68-15</strain>
    </source>
</reference>
<feature type="region of interest" description="Disordered" evidence="8">
    <location>
        <begin position="627"/>
        <end position="647"/>
    </location>
</feature>
<feature type="compositionally biased region" description="Polar residues" evidence="8">
    <location>
        <begin position="634"/>
        <end position="644"/>
    </location>
</feature>
<dbReference type="PROSITE" id="PS51318">
    <property type="entry name" value="TAT"/>
    <property type="match status" value="1"/>
</dbReference>
<dbReference type="Proteomes" id="UP000295164">
    <property type="component" value="Unassembled WGS sequence"/>
</dbReference>
<dbReference type="OrthoDB" id="9768177at2"/>
<accession>A0A4R4E1B7</accession>
<comment type="similarity">
    <text evidence="7">Belongs to the TonB-dependent receptor family.</text>
</comment>
<keyword evidence="5 7" id="KW-0472">Membrane</keyword>
<organism evidence="10 11">
    <name type="scientific">Flaviaesturariibacter aridisoli</name>
    <dbReference type="NCBI Taxonomy" id="2545761"/>
    <lineage>
        <taxon>Bacteria</taxon>
        <taxon>Pseudomonadati</taxon>
        <taxon>Bacteroidota</taxon>
        <taxon>Chitinophagia</taxon>
        <taxon>Chitinophagales</taxon>
        <taxon>Chitinophagaceae</taxon>
        <taxon>Flaviaestuariibacter</taxon>
    </lineage>
</organism>
<dbReference type="GO" id="GO:0009279">
    <property type="term" value="C:cell outer membrane"/>
    <property type="evidence" value="ECO:0007669"/>
    <property type="project" value="UniProtKB-SubCell"/>
</dbReference>
<dbReference type="SUPFAM" id="SSF56935">
    <property type="entry name" value="Porins"/>
    <property type="match status" value="1"/>
</dbReference>
<dbReference type="NCBIfam" id="TIGR04056">
    <property type="entry name" value="OMP_RagA_SusC"/>
    <property type="match status" value="1"/>
</dbReference>
<dbReference type="EMBL" id="SKFH01000011">
    <property type="protein sequence ID" value="TCZ72242.1"/>
    <property type="molecule type" value="Genomic_DNA"/>
</dbReference>
<dbReference type="Pfam" id="PF07660">
    <property type="entry name" value="STN"/>
    <property type="match status" value="1"/>
</dbReference>
<evidence type="ECO:0000256" key="2">
    <source>
        <dbReference type="ARBA" id="ARBA00022448"/>
    </source>
</evidence>
<dbReference type="SUPFAM" id="SSF49464">
    <property type="entry name" value="Carboxypeptidase regulatory domain-like"/>
    <property type="match status" value="1"/>
</dbReference>
<proteinExistence type="inferred from homology"/>
<dbReference type="Pfam" id="PF13715">
    <property type="entry name" value="CarbopepD_reg_2"/>
    <property type="match status" value="1"/>
</dbReference>
<keyword evidence="3 7" id="KW-1134">Transmembrane beta strand</keyword>
<dbReference type="PROSITE" id="PS52016">
    <property type="entry name" value="TONB_DEPENDENT_REC_3"/>
    <property type="match status" value="1"/>
</dbReference>
<gene>
    <name evidence="10" type="ORF">E0486_09125</name>
</gene>
<dbReference type="Gene3D" id="2.60.40.1120">
    <property type="entry name" value="Carboxypeptidase-like, regulatory domain"/>
    <property type="match status" value="1"/>
</dbReference>
<dbReference type="InterPro" id="IPR037066">
    <property type="entry name" value="Plug_dom_sf"/>
</dbReference>
<dbReference type="InterPro" id="IPR006311">
    <property type="entry name" value="TAT_signal"/>
</dbReference>
<dbReference type="InterPro" id="IPR023996">
    <property type="entry name" value="TonB-dep_OMP_SusC/RagA"/>
</dbReference>
<evidence type="ECO:0000313" key="10">
    <source>
        <dbReference type="EMBL" id="TCZ72242.1"/>
    </source>
</evidence>
<keyword evidence="6 7" id="KW-0998">Cell outer membrane</keyword>
<evidence type="ECO:0000256" key="4">
    <source>
        <dbReference type="ARBA" id="ARBA00022692"/>
    </source>
</evidence>
<dbReference type="InterPro" id="IPR036942">
    <property type="entry name" value="Beta-barrel_TonB_sf"/>
</dbReference>
<dbReference type="Gene3D" id="2.40.170.20">
    <property type="entry name" value="TonB-dependent receptor, beta-barrel domain"/>
    <property type="match status" value="1"/>
</dbReference>
<evidence type="ECO:0000256" key="7">
    <source>
        <dbReference type="PROSITE-ProRule" id="PRU01360"/>
    </source>
</evidence>
<evidence type="ECO:0000256" key="1">
    <source>
        <dbReference type="ARBA" id="ARBA00004571"/>
    </source>
</evidence>
<dbReference type="AlphaFoldDB" id="A0A4R4E1B7"/>
<dbReference type="NCBIfam" id="TIGR04057">
    <property type="entry name" value="SusC_RagA_signa"/>
    <property type="match status" value="1"/>
</dbReference>
<name>A0A4R4E1B7_9BACT</name>
<dbReference type="InterPro" id="IPR023997">
    <property type="entry name" value="TonB-dep_OMP_SusC/RagA_CS"/>
</dbReference>
<dbReference type="RefSeq" id="WP_131851856.1">
    <property type="nucleotide sequence ID" value="NZ_SKFH01000011.1"/>
</dbReference>
<evidence type="ECO:0000256" key="6">
    <source>
        <dbReference type="ARBA" id="ARBA00023237"/>
    </source>
</evidence>
<dbReference type="SMART" id="SM00965">
    <property type="entry name" value="STN"/>
    <property type="match status" value="1"/>
</dbReference>
<protein>
    <submittedName>
        <fullName evidence="10">SusC/RagA family TonB-linked outer membrane protein</fullName>
    </submittedName>
</protein>
<dbReference type="InterPro" id="IPR039426">
    <property type="entry name" value="TonB-dep_rcpt-like"/>
</dbReference>
<evidence type="ECO:0000256" key="8">
    <source>
        <dbReference type="SAM" id="MobiDB-lite"/>
    </source>
</evidence>
<evidence type="ECO:0000256" key="3">
    <source>
        <dbReference type="ARBA" id="ARBA00022452"/>
    </source>
</evidence>
<sequence length="1102" mass="120169">MNTQKDTLPTARRSFLQRLGLALLFLLLLPAASRAGLPNKLTLALDRTELRQALHLIEQQSAYRFFYNETIVAGKQPVTLHVRDAELSTVLDQLLPSRGISYRLLDNNVVVLQPEGASRPPADRPVSGRVTNSAGQPLAGVSVTVPGAGTGTSTDAQGQFTLNVPDAVTTLTFSYVGYQTQTVPIGNGAMNVRLVAAESLMDNVVVVGYGTQRKRDVTGAVSRVSGTELARQPVLTATQGLQGKVAGVQIISSGAPNSAPVVRIRGTGSILGGVNPLYVVDGVITDDIRNINNADITSVDVLKDASAAAIYGVRAANGVVLITTKKGRVGAMTTSYDGSVGLREASHLVKMANAQQYATYINEASVNTGNGDILVDPAATSTSTDWYGTILRRAFYQNHNLSVSGGSDRVTYFLSAGYFADEGIVLNSKFRRFTIRSNNDYKLSELFRLSSLISFSNGRTQDVNLGAAYNNAYHAAPIIPSKIGNRYGNTSAYQNVGNPLLDIEGNDNVYSENRFQGTLALDFKPVSWITFRSSFGVDLGFNNRNIYTNQFANDTATFLVAGGNQRNDKSLLQVRDERNRRWVWDNTVTAQRTYGRSDFTLLLGTTAERILSNGSIASRNGVPADPSLRYLSQGDESTQKSSSEAAERTRNSYIARLSYAFDRKYLVTGTFRADGTSQFTEKYSYSPAIGLGWVISNEKFMGGQKLFNYLKLRASYGRLGNDNIPLSASIQTIQNNLPYFFNGQYNSGINYSTFVDKNIKWESTTETDLGLDFSLLDGRLTGELDVYRKEVKDALVQVPILIGTLTNLVYTNLASIDNKGVELGLNWQGKIGKQVRYTLGVNASYNENNVVALRGGQTVFSGFVGSKGSTTATDNNQPISSFYMLEADGVFHNQKELAQYITSNGTPITINGQAPALGDLRYIDQNNDGKIDDNDRVFSGSYLPKVTLGLNSSFAYKNFDLSVAIYAALGSKIYNGKKAARFNQRDNIEASVAEDRWTFANYSSDVPRANLNALPHSTYFLESGSFARINNLTVGYTVQGARWSNWGIKGLRVYLTAQNLYTLTNYSGFTPELASSDPLSQGIELNAYPTTRTYAFGVNLNF</sequence>
<dbReference type="Gene3D" id="2.170.130.10">
    <property type="entry name" value="TonB-dependent receptor, plug domain"/>
    <property type="match status" value="1"/>
</dbReference>
<keyword evidence="11" id="KW-1185">Reference proteome</keyword>
<evidence type="ECO:0000256" key="5">
    <source>
        <dbReference type="ARBA" id="ARBA00023136"/>
    </source>
</evidence>
<dbReference type="InterPro" id="IPR011662">
    <property type="entry name" value="Secretin/TonB_short_N"/>
</dbReference>
<keyword evidence="4 7" id="KW-0812">Transmembrane</keyword>
<feature type="domain" description="Secretin/TonB short N-terminal" evidence="9">
    <location>
        <begin position="63"/>
        <end position="115"/>
    </location>
</feature>
<evidence type="ECO:0000313" key="11">
    <source>
        <dbReference type="Proteomes" id="UP000295164"/>
    </source>
</evidence>
<dbReference type="Pfam" id="PF07715">
    <property type="entry name" value="Plug"/>
    <property type="match status" value="1"/>
</dbReference>
<evidence type="ECO:0000259" key="9">
    <source>
        <dbReference type="SMART" id="SM00965"/>
    </source>
</evidence>
<comment type="caution">
    <text evidence="10">The sequence shown here is derived from an EMBL/GenBank/DDBJ whole genome shotgun (WGS) entry which is preliminary data.</text>
</comment>
<dbReference type="InterPro" id="IPR012910">
    <property type="entry name" value="Plug_dom"/>
</dbReference>